<sequence length="450" mass="53429">KKKKKKKKKKKNDNKYLRAMCTNKSSKEALDAYLESEEDEQIEEESINAWYSSTNMLVELWKERNKEAFELSKKVENDIWADFYLRRKVNKTKTAVNIDSKTYTFQQLEEMQIIQFSGGIHTICFFFFFFFKKKKKKKKKKISFFSKKIKSIWKACKHLHAADIEDIQTDLLRLNLAAYHKINQAWVPFKDIFPERYCSPFINKLSTLLQVRKLLYKFGRKNPCFDRLFLLEACYNNKEMNILLPIEFKGFEMEDVVVDAAQSQVIFSDVKSVLDFPSYFLKVKEYLKEEEEEEEVKEAKEEVGEAKAKKKREKKKRKKEKKEKKKKEKEKQHETELQGRTPTYIEPIIIKQSQAQSQVTQAQQDNHNPVTKKLEDKYDGLKKRFNDWLLKHKRQTLVTETILFLGITLDENVQSDHVFIWNGFMSEGLTSFFDAVIPGMLNCKINHENS</sequence>
<keyword evidence="4" id="KW-1185">Reference proteome</keyword>
<feature type="compositionally biased region" description="Basic and acidic residues" evidence="1">
    <location>
        <begin position="297"/>
        <end position="307"/>
    </location>
</feature>
<evidence type="ECO:0000313" key="4">
    <source>
        <dbReference type="Proteomes" id="UP000023152"/>
    </source>
</evidence>
<dbReference type="AlphaFoldDB" id="X6LIW9"/>
<organism evidence="3 4">
    <name type="scientific">Reticulomyxa filosa</name>
    <dbReference type="NCBI Taxonomy" id="46433"/>
    <lineage>
        <taxon>Eukaryota</taxon>
        <taxon>Sar</taxon>
        <taxon>Rhizaria</taxon>
        <taxon>Retaria</taxon>
        <taxon>Foraminifera</taxon>
        <taxon>Monothalamids</taxon>
        <taxon>Reticulomyxidae</taxon>
        <taxon>Reticulomyxa</taxon>
    </lineage>
</organism>
<keyword evidence="2" id="KW-0812">Transmembrane</keyword>
<evidence type="ECO:0000256" key="1">
    <source>
        <dbReference type="SAM" id="MobiDB-lite"/>
    </source>
</evidence>
<dbReference type="EMBL" id="ASPP01038669">
    <property type="protein sequence ID" value="ETO01306.1"/>
    <property type="molecule type" value="Genomic_DNA"/>
</dbReference>
<feature type="compositionally biased region" description="Basic residues" evidence="1">
    <location>
        <begin position="308"/>
        <end position="328"/>
    </location>
</feature>
<keyword evidence="2" id="KW-1133">Transmembrane helix</keyword>
<evidence type="ECO:0000256" key="2">
    <source>
        <dbReference type="SAM" id="Phobius"/>
    </source>
</evidence>
<proteinExistence type="predicted"/>
<feature type="transmembrane region" description="Helical" evidence="2">
    <location>
        <begin position="113"/>
        <end position="131"/>
    </location>
</feature>
<protein>
    <submittedName>
        <fullName evidence="3">Uncharacterized protein</fullName>
    </submittedName>
</protein>
<keyword evidence="2" id="KW-0472">Membrane</keyword>
<feature type="non-terminal residue" evidence="3">
    <location>
        <position position="1"/>
    </location>
</feature>
<comment type="caution">
    <text evidence="3">The sequence shown here is derived from an EMBL/GenBank/DDBJ whole genome shotgun (WGS) entry which is preliminary data.</text>
</comment>
<dbReference type="Proteomes" id="UP000023152">
    <property type="component" value="Unassembled WGS sequence"/>
</dbReference>
<gene>
    <name evidence="3" type="ORF">RFI_36134</name>
</gene>
<accession>X6LIW9</accession>
<name>X6LIW9_RETFI</name>
<evidence type="ECO:0000313" key="3">
    <source>
        <dbReference type="EMBL" id="ETO01306.1"/>
    </source>
</evidence>
<reference evidence="3 4" key="1">
    <citation type="journal article" date="2013" name="Curr. Biol.">
        <title>The Genome of the Foraminiferan Reticulomyxa filosa.</title>
        <authorList>
            <person name="Glockner G."/>
            <person name="Hulsmann N."/>
            <person name="Schleicher M."/>
            <person name="Noegel A.A."/>
            <person name="Eichinger L."/>
            <person name="Gallinger C."/>
            <person name="Pawlowski J."/>
            <person name="Sierra R."/>
            <person name="Euteneuer U."/>
            <person name="Pillet L."/>
            <person name="Moustafa A."/>
            <person name="Platzer M."/>
            <person name="Groth M."/>
            <person name="Szafranski K."/>
            <person name="Schliwa M."/>
        </authorList>
    </citation>
    <scope>NUCLEOTIDE SEQUENCE [LARGE SCALE GENOMIC DNA]</scope>
</reference>
<feature type="region of interest" description="Disordered" evidence="1">
    <location>
        <begin position="297"/>
        <end position="337"/>
    </location>
</feature>